<accession>A0ABU7GZL1</accession>
<protein>
    <submittedName>
        <fullName evidence="3">Uncharacterized protein</fullName>
    </submittedName>
</protein>
<dbReference type="RefSeq" id="WP_330145424.1">
    <property type="nucleotide sequence ID" value="NZ_JAZDQU010000001.1"/>
</dbReference>
<dbReference type="Proteomes" id="UP001337681">
    <property type="component" value="Unassembled WGS sequence"/>
</dbReference>
<organism evidence="3 4">
    <name type="scientific">Pedobacter flavus</name>
    <dbReference type="NCBI Taxonomy" id="3113906"/>
    <lineage>
        <taxon>Bacteria</taxon>
        <taxon>Pseudomonadati</taxon>
        <taxon>Bacteroidota</taxon>
        <taxon>Sphingobacteriia</taxon>
        <taxon>Sphingobacteriales</taxon>
        <taxon>Sphingobacteriaceae</taxon>
        <taxon>Pedobacter</taxon>
    </lineage>
</organism>
<gene>
    <name evidence="3" type="ORF">VRU49_03650</name>
</gene>
<keyword evidence="4" id="KW-1185">Reference proteome</keyword>
<feature type="region of interest" description="Disordered" evidence="2">
    <location>
        <begin position="126"/>
        <end position="145"/>
    </location>
</feature>
<name>A0ABU7GZL1_9SPHI</name>
<evidence type="ECO:0000256" key="1">
    <source>
        <dbReference type="SAM" id="Coils"/>
    </source>
</evidence>
<reference evidence="3 4" key="1">
    <citation type="submission" date="2024-01" db="EMBL/GenBank/DDBJ databases">
        <title>Pedobacter sp. nov., isolated from oil-contaminated soil.</title>
        <authorList>
            <person name="Le N.T.T."/>
        </authorList>
    </citation>
    <scope>NUCLEOTIDE SEQUENCE [LARGE SCALE GENOMIC DNA]</scope>
    <source>
        <strain evidence="3 4">VNH31</strain>
    </source>
</reference>
<evidence type="ECO:0000313" key="3">
    <source>
        <dbReference type="EMBL" id="MEE1884510.1"/>
    </source>
</evidence>
<evidence type="ECO:0000256" key="2">
    <source>
        <dbReference type="SAM" id="MobiDB-lite"/>
    </source>
</evidence>
<feature type="coiled-coil region" evidence="1">
    <location>
        <begin position="11"/>
        <end position="38"/>
    </location>
</feature>
<dbReference type="EMBL" id="JAZDQU010000001">
    <property type="protein sequence ID" value="MEE1884510.1"/>
    <property type="molecule type" value="Genomic_DNA"/>
</dbReference>
<keyword evidence="1" id="KW-0175">Coiled coil</keyword>
<evidence type="ECO:0000313" key="4">
    <source>
        <dbReference type="Proteomes" id="UP001337681"/>
    </source>
</evidence>
<comment type="caution">
    <text evidence="3">The sequence shown here is derived from an EMBL/GenBank/DDBJ whole genome shotgun (WGS) entry which is preliminary data.</text>
</comment>
<proteinExistence type="predicted"/>
<sequence>MKRDYRHINSLSDLHLERVKLKAKYEEQETQLINNTKEYIDQYRPINLVKSLFSFDALDKADDKLNLSGKAMSLILPFLLNKTIFRGSGFLTKAAIGLVSNKIGSKFDIDQLTGLFDKVKGWLSSKSRKDKSEKDYGIPPDSETY</sequence>